<sequence length="91" mass="9754">MHPIRQGNVSHGTPKGKGSEGGLGTPGAVTWMQMLSRWAKHGGSWRGSPRTEMPGGCWLATYVPDETTGEDETKMVVVIEVSLSFTINLAV</sequence>
<accession>A0A9D4QJD8</accession>
<reference evidence="2" key="1">
    <citation type="journal article" date="2019" name="bioRxiv">
        <title>The Genome of the Zebra Mussel, Dreissena polymorpha: A Resource for Invasive Species Research.</title>
        <authorList>
            <person name="McCartney M.A."/>
            <person name="Auch B."/>
            <person name="Kono T."/>
            <person name="Mallez S."/>
            <person name="Zhang Y."/>
            <person name="Obille A."/>
            <person name="Becker A."/>
            <person name="Abrahante J.E."/>
            <person name="Garbe J."/>
            <person name="Badalamenti J.P."/>
            <person name="Herman A."/>
            <person name="Mangelson H."/>
            <person name="Liachko I."/>
            <person name="Sullivan S."/>
            <person name="Sone E.D."/>
            <person name="Koren S."/>
            <person name="Silverstein K.A.T."/>
            <person name="Beckman K.B."/>
            <person name="Gohl D.M."/>
        </authorList>
    </citation>
    <scope>NUCLEOTIDE SEQUENCE</scope>
    <source>
        <strain evidence="2">Duluth1</strain>
        <tissue evidence="2">Whole animal</tissue>
    </source>
</reference>
<gene>
    <name evidence="2" type="ORF">DPMN_106800</name>
</gene>
<evidence type="ECO:0000256" key="1">
    <source>
        <dbReference type="SAM" id="MobiDB-lite"/>
    </source>
</evidence>
<dbReference type="AlphaFoldDB" id="A0A9D4QJD8"/>
<evidence type="ECO:0000313" key="2">
    <source>
        <dbReference type="EMBL" id="KAH3833489.1"/>
    </source>
</evidence>
<evidence type="ECO:0000313" key="3">
    <source>
        <dbReference type="Proteomes" id="UP000828390"/>
    </source>
</evidence>
<name>A0A9D4QJD8_DREPO</name>
<comment type="caution">
    <text evidence="2">The sequence shown here is derived from an EMBL/GenBank/DDBJ whole genome shotgun (WGS) entry which is preliminary data.</text>
</comment>
<feature type="region of interest" description="Disordered" evidence="1">
    <location>
        <begin position="1"/>
        <end position="27"/>
    </location>
</feature>
<organism evidence="2 3">
    <name type="scientific">Dreissena polymorpha</name>
    <name type="common">Zebra mussel</name>
    <name type="synonym">Mytilus polymorpha</name>
    <dbReference type="NCBI Taxonomy" id="45954"/>
    <lineage>
        <taxon>Eukaryota</taxon>
        <taxon>Metazoa</taxon>
        <taxon>Spiralia</taxon>
        <taxon>Lophotrochozoa</taxon>
        <taxon>Mollusca</taxon>
        <taxon>Bivalvia</taxon>
        <taxon>Autobranchia</taxon>
        <taxon>Heteroconchia</taxon>
        <taxon>Euheterodonta</taxon>
        <taxon>Imparidentia</taxon>
        <taxon>Neoheterodontei</taxon>
        <taxon>Myida</taxon>
        <taxon>Dreissenoidea</taxon>
        <taxon>Dreissenidae</taxon>
        <taxon>Dreissena</taxon>
    </lineage>
</organism>
<reference evidence="2" key="2">
    <citation type="submission" date="2020-11" db="EMBL/GenBank/DDBJ databases">
        <authorList>
            <person name="McCartney M.A."/>
            <person name="Auch B."/>
            <person name="Kono T."/>
            <person name="Mallez S."/>
            <person name="Becker A."/>
            <person name="Gohl D.M."/>
            <person name="Silverstein K.A.T."/>
            <person name="Koren S."/>
            <person name="Bechman K.B."/>
            <person name="Herman A."/>
            <person name="Abrahante J.E."/>
            <person name="Garbe J."/>
        </authorList>
    </citation>
    <scope>NUCLEOTIDE SEQUENCE</scope>
    <source>
        <strain evidence="2">Duluth1</strain>
        <tissue evidence="2">Whole animal</tissue>
    </source>
</reference>
<keyword evidence="3" id="KW-1185">Reference proteome</keyword>
<protein>
    <submittedName>
        <fullName evidence="2">Uncharacterized protein</fullName>
    </submittedName>
</protein>
<dbReference type="EMBL" id="JAIWYP010000004">
    <property type="protein sequence ID" value="KAH3833489.1"/>
    <property type="molecule type" value="Genomic_DNA"/>
</dbReference>
<proteinExistence type="predicted"/>
<dbReference type="Proteomes" id="UP000828390">
    <property type="component" value="Unassembled WGS sequence"/>
</dbReference>